<accession>A0A154BQL0</accession>
<keyword evidence="2" id="KW-0813">Transport</keyword>
<gene>
    <name evidence="8" type="ORF">AXX12_06825</name>
</gene>
<dbReference type="Proteomes" id="UP000076268">
    <property type="component" value="Unassembled WGS sequence"/>
</dbReference>
<dbReference type="AlphaFoldDB" id="A0A154BQL0"/>
<dbReference type="GO" id="GO:0015293">
    <property type="term" value="F:symporter activity"/>
    <property type="evidence" value="ECO:0007669"/>
    <property type="project" value="UniProtKB-KW"/>
</dbReference>
<organism evidence="8 9">
    <name type="scientific">Anaerosporomusa subterranea</name>
    <dbReference type="NCBI Taxonomy" id="1794912"/>
    <lineage>
        <taxon>Bacteria</taxon>
        <taxon>Bacillati</taxon>
        <taxon>Bacillota</taxon>
        <taxon>Negativicutes</taxon>
        <taxon>Acetonemataceae</taxon>
        <taxon>Anaerosporomusa</taxon>
    </lineage>
</organism>
<keyword evidence="5 7" id="KW-1133">Transmembrane helix</keyword>
<evidence type="ECO:0000313" key="8">
    <source>
        <dbReference type="EMBL" id="KYZ76150.1"/>
    </source>
</evidence>
<evidence type="ECO:0008006" key="10">
    <source>
        <dbReference type="Google" id="ProtNLM"/>
    </source>
</evidence>
<dbReference type="Gene3D" id="1.10.3860.10">
    <property type="entry name" value="Sodium:dicarboxylate symporter"/>
    <property type="match status" value="1"/>
</dbReference>
<protein>
    <recommendedName>
        <fullName evidence="10">Sodium:dicarboxylate symporter</fullName>
    </recommendedName>
</protein>
<feature type="transmembrane region" description="Helical" evidence="7">
    <location>
        <begin position="178"/>
        <end position="197"/>
    </location>
</feature>
<reference evidence="8 9" key="1">
    <citation type="submission" date="2016-02" db="EMBL/GenBank/DDBJ databases">
        <title>Anaerosporomusa subterraneum gen. nov., sp. nov., a spore-forming obligate anaerobe isolated from saprolite.</title>
        <authorList>
            <person name="Choi J.K."/>
            <person name="Shah M."/>
            <person name="Yee N."/>
        </authorList>
    </citation>
    <scope>NUCLEOTIDE SEQUENCE [LARGE SCALE GENOMIC DNA]</scope>
    <source>
        <strain evidence="8 9">RU4</strain>
    </source>
</reference>
<feature type="transmembrane region" description="Helical" evidence="7">
    <location>
        <begin position="41"/>
        <end position="63"/>
    </location>
</feature>
<dbReference type="Pfam" id="PF00375">
    <property type="entry name" value="SDF"/>
    <property type="match status" value="1"/>
</dbReference>
<dbReference type="InterPro" id="IPR001991">
    <property type="entry name" value="Na-dicarboxylate_symporter"/>
</dbReference>
<dbReference type="RefSeq" id="WP_066241091.1">
    <property type="nucleotide sequence ID" value="NZ_LSGP01000017.1"/>
</dbReference>
<keyword evidence="4 7" id="KW-0812">Transmembrane</keyword>
<dbReference type="EMBL" id="LSGP01000017">
    <property type="protein sequence ID" value="KYZ76150.1"/>
    <property type="molecule type" value="Genomic_DNA"/>
</dbReference>
<dbReference type="STRING" id="1794912.AXX12_06825"/>
<dbReference type="GO" id="GO:0005886">
    <property type="term" value="C:plasma membrane"/>
    <property type="evidence" value="ECO:0007669"/>
    <property type="project" value="UniProtKB-SubCell"/>
</dbReference>
<name>A0A154BQL0_ANASB</name>
<dbReference type="PRINTS" id="PR00173">
    <property type="entry name" value="EDTRNSPORT"/>
</dbReference>
<dbReference type="OrthoDB" id="9768885at2"/>
<feature type="transmembrane region" description="Helical" evidence="7">
    <location>
        <begin position="75"/>
        <end position="97"/>
    </location>
</feature>
<sequence length="409" mass="43330">MKKIPLSQKIVIAIILGAVVGMSTGKTWTPYLEPLGKIFINLLKMVVVPLVFSSITLGVAQIADIKQFGRIGVKVAMYYFVTTIVAALIGVGCALLIQPGLGFAVESAEKVKAANPPALMDVLVGMIPSNVIDAMAKMDLNAIIFFSIMLGIALVLIGDKKKAIVDVLISFNAAMIRLTEICIQFAPIGVFALMTITTGKYGLSLVKPLAKFFAAEYLAMLLQIFVVYAAITFLIVKVNFFTYLNRIKDVIIMAVSTTSSAATLPLELEVAQSKLGIPSHLAGFSLPLGATINQHGAALNIPICVIFSAQAFGLNLGLGDIFTITFLAIIMSTGAAGVPASASVFVLMILSRFGLPAEAFAMILAVYTLLDMGLTAVNVVGDLVCVSAVAEAENLQDRSAWDTNRSTTV</sequence>
<proteinExistence type="predicted"/>
<evidence type="ECO:0000256" key="4">
    <source>
        <dbReference type="ARBA" id="ARBA00022692"/>
    </source>
</evidence>
<comment type="caution">
    <text evidence="8">The sequence shown here is derived from an EMBL/GenBank/DDBJ whole genome shotgun (WGS) entry which is preliminary data.</text>
</comment>
<feature type="transmembrane region" description="Helical" evidence="7">
    <location>
        <begin position="359"/>
        <end position="380"/>
    </location>
</feature>
<feature type="transmembrane region" description="Helical" evidence="7">
    <location>
        <begin position="217"/>
        <end position="236"/>
    </location>
</feature>
<dbReference type="InterPro" id="IPR036458">
    <property type="entry name" value="Na:dicarbo_symporter_sf"/>
</dbReference>
<comment type="subcellular location">
    <subcellularLocation>
        <location evidence="1">Cell membrane</location>
        <topology evidence="1">Multi-pass membrane protein</topology>
    </subcellularLocation>
</comment>
<evidence type="ECO:0000256" key="7">
    <source>
        <dbReference type="SAM" id="Phobius"/>
    </source>
</evidence>
<evidence type="ECO:0000256" key="5">
    <source>
        <dbReference type="ARBA" id="ARBA00022989"/>
    </source>
</evidence>
<evidence type="ECO:0000256" key="6">
    <source>
        <dbReference type="ARBA" id="ARBA00023136"/>
    </source>
</evidence>
<evidence type="ECO:0000256" key="3">
    <source>
        <dbReference type="ARBA" id="ARBA00022475"/>
    </source>
</evidence>
<evidence type="ECO:0000256" key="2">
    <source>
        <dbReference type="ARBA" id="ARBA00022448"/>
    </source>
</evidence>
<dbReference type="PANTHER" id="PTHR42865:SF7">
    <property type="entry name" value="PROTON_GLUTAMATE-ASPARTATE SYMPORTER"/>
    <property type="match status" value="1"/>
</dbReference>
<dbReference type="PANTHER" id="PTHR42865">
    <property type="entry name" value="PROTON/GLUTAMATE-ASPARTATE SYMPORTER"/>
    <property type="match status" value="1"/>
</dbReference>
<keyword evidence="6 7" id="KW-0472">Membrane</keyword>
<evidence type="ECO:0000313" key="9">
    <source>
        <dbReference type="Proteomes" id="UP000076268"/>
    </source>
</evidence>
<feature type="transmembrane region" description="Helical" evidence="7">
    <location>
        <begin position="140"/>
        <end position="157"/>
    </location>
</feature>
<evidence type="ECO:0000256" key="1">
    <source>
        <dbReference type="ARBA" id="ARBA00004651"/>
    </source>
</evidence>
<dbReference type="SUPFAM" id="SSF118215">
    <property type="entry name" value="Proton glutamate symport protein"/>
    <property type="match status" value="1"/>
</dbReference>
<keyword evidence="3" id="KW-1003">Cell membrane</keyword>
<keyword evidence="9" id="KW-1185">Reference proteome</keyword>